<dbReference type="GO" id="GO:0004674">
    <property type="term" value="F:protein serine/threonine kinase activity"/>
    <property type="evidence" value="ECO:0007669"/>
    <property type="project" value="InterPro"/>
</dbReference>
<evidence type="ECO:0000313" key="6">
    <source>
        <dbReference type="EMBL" id="KAH9316321.1"/>
    </source>
</evidence>
<protein>
    <submittedName>
        <fullName evidence="6">Uncharacterized protein</fullName>
    </submittedName>
</protein>
<dbReference type="InterPro" id="IPR011009">
    <property type="entry name" value="Kinase-like_dom_sf"/>
</dbReference>
<feature type="domain" description="Protein kinase" evidence="4">
    <location>
        <begin position="1"/>
        <end position="94"/>
    </location>
</feature>
<evidence type="ECO:0000259" key="5">
    <source>
        <dbReference type="PROSITE" id="PS51392"/>
    </source>
</evidence>
<gene>
    <name evidence="6" type="ORF">KI387_024948</name>
</gene>
<dbReference type="GO" id="GO:0051082">
    <property type="term" value="F:unfolded protein binding"/>
    <property type="evidence" value="ECO:0007669"/>
    <property type="project" value="TreeGrafter"/>
</dbReference>
<dbReference type="GO" id="GO:1990604">
    <property type="term" value="C:IRE1-TRAF2-ASK1 complex"/>
    <property type="evidence" value="ECO:0007669"/>
    <property type="project" value="TreeGrafter"/>
</dbReference>
<name>A0AA38G4M1_TAXCH</name>
<dbReference type="AlphaFoldDB" id="A0AA38G4M1"/>
<dbReference type="SUPFAM" id="SSF56112">
    <property type="entry name" value="Protein kinase-like (PK-like)"/>
    <property type="match status" value="1"/>
</dbReference>
<dbReference type="InterPro" id="IPR000719">
    <property type="entry name" value="Prot_kinase_dom"/>
</dbReference>
<evidence type="ECO:0000256" key="1">
    <source>
        <dbReference type="ARBA" id="ARBA00022729"/>
    </source>
</evidence>
<evidence type="ECO:0000313" key="7">
    <source>
        <dbReference type="Proteomes" id="UP000824469"/>
    </source>
</evidence>
<dbReference type="Pfam" id="PF00069">
    <property type="entry name" value="Pkinase"/>
    <property type="match status" value="1"/>
</dbReference>
<keyword evidence="3" id="KW-0067">ATP-binding</keyword>
<dbReference type="Proteomes" id="UP000824469">
    <property type="component" value="Unassembled WGS sequence"/>
</dbReference>
<feature type="domain" description="KEN" evidence="5">
    <location>
        <begin position="97"/>
        <end position="183"/>
    </location>
</feature>
<keyword evidence="7" id="KW-1185">Reference proteome</keyword>
<organism evidence="6 7">
    <name type="scientific">Taxus chinensis</name>
    <name type="common">Chinese yew</name>
    <name type="synonym">Taxus wallichiana var. chinensis</name>
    <dbReference type="NCBI Taxonomy" id="29808"/>
    <lineage>
        <taxon>Eukaryota</taxon>
        <taxon>Viridiplantae</taxon>
        <taxon>Streptophyta</taxon>
        <taxon>Embryophyta</taxon>
        <taxon>Tracheophyta</taxon>
        <taxon>Spermatophyta</taxon>
        <taxon>Pinopsida</taxon>
        <taxon>Pinidae</taxon>
        <taxon>Conifers II</taxon>
        <taxon>Cupressales</taxon>
        <taxon>Taxaceae</taxon>
        <taxon>Taxus</taxon>
    </lineage>
</organism>
<dbReference type="OMA" id="IGEPSHY"/>
<keyword evidence="2" id="KW-0547">Nucleotide-binding</keyword>
<dbReference type="Pfam" id="PF06479">
    <property type="entry name" value="Ribonuc_2-5A"/>
    <property type="match status" value="1"/>
</dbReference>
<reference evidence="6 7" key="1">
    <citation type="journal article" date="2021" name="Nat. Plants">
        <title>The Taxus genome provides insights into paclitaxel biosynthesis.</title>
        <authorList>
            <person name="Xiong X."/>
            <person name="Gou J."/>
            <person name="Liao Q."/>
            <person name="Li Y."/>
            <person name="Zhou Q."/>
            <person name="Bi G."/>
            <person name="Li C."/>
            <person name="Du R."/>
            <person name="Wang X."/>
            <person name="Sun T."/>
            <person name="Guo L."/>
            <person name="Liang H."/>
            <person name="Lu P."/>
            <person name="Wu Y."/>
            <person name="Zhang Z."/>
            <person name="Ro D.K."/>
            <person name="Shang Y."/>
            <person name="Huang S."/>
            <person name="Yan J."/>
        </authorList>
    </citation>
    <scope>NUCLEOTIDE SEQUENCE [LARGE SCALE GENOMIC DNA]</scope>
    <source>
        <strain evidence="6">Ta-2019</strain>
    </source>
</reference>
<dbReference type="GO" id="GO:0036498">
    <property type="term" value="P:IRE1-mediated unfolded protein response"/>
    <property type="evidence" value="ECO:0007669"/>
    <property type="project" value="TreeGrafter"/>
</dbReference>
<dbReference type="Gene3D" id="1.10.510.10">
    <property type="entry name" value="Transferase(Phosphotransferase) domain 1"/>
    <property type="match status" value="1"/>
</dbReference>
<dbReference type="EMBL" id="JAHRHJ020000005">
    <property type="protein sequence ID" value="KAH9316321.1"/>
    <property type="molecule type" value="Genomic_DNA"/>
</dbReference>
<dbReference type="GO" id="GO:0005524">
    <property type="term" value="F:ATP binding"/>
    <property type="evidence" value="ECO:0007669"/>
    <property type="project" value="UniProtKB-KW"/>
</dbReference>
<dbReference type="GO" id="GO:0004521">
    <property type="term" value="F:RNA endonuclease activity"/>
    <property type="evidence" value="ECO:0007669"/>
    <property type="project" value="InterPro"/>
</dbReference>
<dbReference type="PANTHER" id="PTHR13954:SF6">
    <property type="entry name" value="NON-SPECIFIC SERINE_THREONINE PROTEIN KINASE"/>
    <property type="match status" value="1"/>
</dbReference>
<comment type="caution">
    <text evidence="6">The sequence shown here is derived from an EMBL/GenBank/DDBJ whole genome shotgun (WGS) entry which is preliminary data.</text>
</comment>
<sequence>IGSSGWRAPEQLLNGRQTRAIDLFSLGCVLFFCITGGKHPFGTEYVRDGNILNGQFDLFPIEDMPEAVDLVTRLLNGDADQRPRAMEVLQHPFFWSSEERLSFLREVSDRVELEDREKQSELLQELESVASLAIGGTWDGKLESHFLSNIGRYRRYKFDSVRDLLRVIRNKLNHYRELPKDIQ</sequence>
<feature type="non-terminal residue" evidence="6">
    <location>
        <position position="183"/>
    </location>
</feature>
<dbReference type="PROSITE" id="PS51392">
    <property type="entry name" value="KEN"/>
    <property type="match status" value="1"/>
</dbReference>
<dbReference type="GO" id="GO:0006397">
    <property type="term" value="P:mRNA processing"/>
    <property type="evidence" value="ECO:0007669"/>
    <property type="project" value="InterPro"/>
</dbReference>
<dbReference type="InterPro" id="IPR045133">
    <property type="entry name" value="IRE1/2-like"/>
</dbReference>
<keyword evidence="1" id="KW-0732">Signal</keyword>
<evidence type="ECO:0000256" key="3">
    <source>
        <dbReference type="ARBA" id="ARBA00022840"/>
    </source>
</evidence>
<accession>A0AA38G4M1</accession>
<dbReference type="Gene3D" id="1.20.1440.180">
    <property type="entry name" value="KEN domain"/>
    <property type="match status" value="1"/>
</dbReference>
<dbReference type="InterPro" id="IPR010513">
    <property type="entry name" value="KEN_dom"/>
</dbReference>
<dbReference type="PANTHER" id="PTHR13954">
    <property type="entry name" value="IRE1-RELATED"/>
    <property type="match status" value="1"/>
</dbReference>
<evidence type="ECO:0000259" key="4">
    <source>
        <dbReference type="PROSITE" id="PS50011"/>
    </source>
</evidence>
<proteinExistence type="predicted"/>
<feature type="non-terminal residue" evidence="6">
    <location>
        <position position="1"/>
    </location>
</feature>
<dbReference type="PROSITE" id="PS50011">
    <property type="entry name" value="PROTEIN_KINASE_DOM"/>
    <property type="match status" value="1"/>
</dbReference>
<evidence type="ECO:0000256" key="2">
    <source>
        <dbReference type="ARBA" id="ARBA00022741"/>
    </source>
</evidence>
<dbReference type="InterPro" id="IPR038357">
    <property type="entry name" value="KEN_sf"/>
</dbReference>